<dbReference type="Gene3D" id="3.40.50.1460">
    <property type="match status" value="1"/>
</dbReference>
<accession>A0ABW4I0U0</accession>
<evidence type="ECO:0008006" key="3">
    <source>
        <dbReference type="Google" id="ProtNLM"/>
    </source>
</evidence>
<evidence type="ECO:0000313" key="1">
    <source>
        <dbReference type="EMBL" id="MFD1611157.1"/>
    </source>
</evidence>
<evidence type="ECO:0000313" key="2">
    <source>
        <dbReference type="Proteomes" id="UP001597115"/>
    </source>
</evidence>
<dbReference type="RefSeq" id="WP_380887509.1">
    <property type="nucleotide sequence ID" value="NZ_JBHUDY010000001.1"/>
</dbReference>
<dbReference type="Proteomes" id="UP001597115">
    <property type="component" value="Unassembled WGS sequence"/>
</dbReference>
<organism evidence="1 2">
    <name type="scientific">Sphingomonas tabacisoli</name>
    <dbReference type="NCBI Taxonomy" id="2249466"/>
    <lineage>
        <taxon>Bacteria</taxon>
        <taxon>Pseudomonadati</taxon>
        <taxon>Pseudomonadota</taxon>
        <taxon>Alphaproteobacteria</taxon>
        <taxon>Sphingomonadales</taxon>
        <taxon>Sphingomonadaceae</taxon>
        <taxon>Sphingomonas</taxon>
    </lineage>
</organism>
<reference evidence="2" key="1">
    <citation type="journal article" date="2019" name="Int. J. Syst. Evol. Microbiol.">
        <title>The Global Catalogue of Microorganisms (GCM) 10K type strain sequencing project: providing services to taxonomists for standard genome sequencing and annotation.</title>
        <authorList>
            <consortium name="The Broad Institute Genomics Platform"/>
            <consortium name="The Broad Institute Genome Sequencing Center for Infectious Disease"/>
            <person name="Wu L."/>
            <person name="Ma J."/>
        </authorList>
    </citation>
    <scope>NUCLEOTIDE SEQUENCE [LARGE SCALE GENOMIC DNA]</scope>
    <source>
        <strain evidence="2">CGMCC 1.16275</strain>
    </source>
</reference>
<keyword evidence="2" id="KW-1185">Reference proteome</keyword>
<sequence>MPLADRALIVGIDRYSALGALSGAERDAAAFYDWVTTAGGVQPANATKIVSSNFKKAPKSKPWNERPAQQAIDDFFHAVQAASDANNAAGEGPQVGKRLYMFFSGHGFAPALDRSGVLMANASPAAPINVAAMLWANRMYEGGWFDEVLLFQDACRQPMRQADLSPPFLVSLGLSGLEKRRRFIALSAKNDQLSLEKKINGADVRGVFSVTLLDALKGGARDPLTGEITAAQLKSYLQSNMKTLLTSQELADPEIASQPEVFDPDPFVIVGPPPGWAAAVAEEFPVSIGLKGSRDARILDHDLKDRIVQAGAPDPWPVTLPRGLFRVLAPPYSSEVFEVTGALRPNGVKEVTNVAVQ</sequence>
<name>A0ABW4I0U0_9SPHN</name>
<gene>
    <name evidence="1" type="ORF">ACFSCW_05005</name>
</gene>
<proteinExistence type="predicted"/>
<dbReference type="EMBL" id="JBHUDY010000001">
    <property type="protein sequence ID" value="MFD1611157.1"/>
    <property type="molecule type" value="Genomic_DNA"/>
</dbReference>
<comment type="caution">
    <text evidence="1">The sequence shown here is derived from an EMBL/GenBank/DDBJ whole genome shotgun (WGS) entry which is preliminary data.</text>
</comment>
<protein>
    <recommendedName>
        <fullName evidence="3">Caspase domain-containing protein</fullName>
    </recommendedName>
</protein>